<keyword evidence="6 16" id="KW-0106">Calcium</keyword>
<keyword evidence="9 17" id="KW-1015">Disulfide bond</keyword>
<comment type="function">
    <text evidence="13">Involved in the maturation of Asn-linked oligosaccharides. Progressively trim alpha-1,2-linked mannose residues from Man(9)GlcNAc(2) to produce Man(5)GlcNAc(2).</text>
</comment>
<evidence type="ECO:0000313" key="21">
    <source>
        <dbReference type="Proteomes" id="UP000694548"/>
    </source>
</evidence>
<comment type="similarity">
    <text evidence="3 18">Belongs to the glycosyl hydrolase 47 family.</text>
</comment>
<dbReference type="GO" id="GO:0005783">
    <property type="term" value="C:endoplasmic reticulum"/>
    <property type="evidence" value="ECO:0007669"/>
    <property type="project" value="TreeGrafter"/>
</dbReference>
<dbReference type="GeneTree" id="ENSGT00940000158188"/>
<feature type="active site" evidence="15">
    <location>
        <position position="475"/>
    </location>
</feature>
<gene>
    <name evidence="20" type="primary">MAN1A1</name>
    <name evidence="20" type="synonym">man1a1</name>
</gene>
<dbReference type="AlphaFoldDB" id="A0A8C6KHQ9"/>
<comment type="subcellular location">
    <subcellularLocation>
        <location evidence="14">Endomembrane system</location>
        <topology evidence="14">Single-pass type II membrane protein</topology>
    </subcellularLocation>
</comment>
<evidence type="ECO:0000256" key="9">
    <source>
        <dbReference type="ARBA" id="ARBA00023157"/>
    </source>
</evidence>
<comment type="pathway">
    <text evidence="2">Protein modification; protein glycosylation.</text>
</comment>
<feature type="active site" description="Proton donor" evidence="15">
    <location>
        <position position="208"/>
    </location>
</feature>
<evidence type="ECO:0000313" key="20">
    <source>
        <dbReference type="Ensembl" id="ENSNFUP00015005017.1"/>
    </source>
</evidence>
<keyword evidence="5 18" id="KW-0378">Hydrolase</keyword>
<evidence type="ECO:0000256" key="15">
    <source>
        <dbReference type="PIRSR" id="PIRSR601382-1"/>
    </source>
</evidence>
<feature type="binding site" evidence="16">
    <location>
        <position position="561"/>
    </location>
    <ligand>
        <name>Ca(2+)</name>
        <dbReference type="ChEBI" id="CHEBI:29108"/>
    </ligand>
</feature>
<dbReference type="FunFam" id="1.50.10.10:FF:000002">
    <property type="entry name" value="alpha-1,2-Mannosidase"/>
    <property type="match status" value="1"/>
</dbReference>
<dbReference type="InterPro" id="IPR001382">
    <property type="entry name" value="Glyco_hydro_47"/>
</dbReference>
<evidence type="ECO:0000256" key="19">
    <source>
        <dbReference type="SAM" id="Phobius"/>
    </source>
</evidence>
<keyword evidence="8 19" id="KW-0472">Membrane</keyword>
<dbReference type="Pfam" id="PF01532">
    <property type="entry name" value="Glyco_hydro_47"/>
    <property type="match status" value="1"/>
</dbReference>
<evidence type="ECO:0000256" key="16">
    <source>
        <dbReference type="PIRSR" id="PIRSR601382-2"/>
    </source>
</evidence>
<dbReference type="PANTHER" id="PTHR11742:SF31">
    <property type="entry name" value="MANNOSYL-OLIGOSACCHARIDE 1,2-ALPHA-MANNOSIDASE IA"/>
    <property type="match status" value="1"/>
</dbReference>
<evidence type="ECO:0000256" key="11">
    <source>
        <dbReference type="ARBA" id="ARBA00047669"/>
    </source>
</evidence>
<evidence type="ECO:0000256" key="6">
    <source>
        <dbReference type="ARBA" id="ARBA00022837"/>
    </source>
</evidence>
<sequence length="581" mass="65612">YILRKMPVAPLLPFTVTPNRKSAIPTSFRLTEKFILLLVFSAFITLCIGAIFFLPDSSKLLSGGFFRSSPAVETNTRTGLESSNSGSAGNVERVLDKIKKDHEQALLEIIFPCFFVPLPHSPFLPTCQMMKHAWDGYRRYAWGSNELRPVSKQGHSSNLFGSIKGATIVDALDTLYVMEMFEEFDAAAEWVEKNLDFNVVSVEVSVFEVNIRFVGGLLSAYYLSGKEVFRRKAVELGEKLLPAFKTPTGIPWALLNLKSGIGRNWPWASGGSSILAEYGTLHLEFMHLSRLSGKPEFAQKVMNIRKVLNRLDKPQGLYPNYLNPNSGQWGQHHVSVGGLGDSFYEYLLKAWLMSDKSDEEGKKMYYDSLQAIETNLMRKSSSGLTYIAEWKGGLLEHKMGHLTCFAGGMIALGADGAPGDKTGHQMELAAEIARTCHESYARTALKLGPEAFRFDGGVEAIATRQNEKYFILRPEVIETYLYMWRFTHDPKYREWGWEAVQALEKHCRVEGGYSGLRDVYASSPNHDDVQQSFYLAETLKYLYLLFSDDDHLPFDHWVFNTEAHPLPVIRKDQTDQPNEVE</sequence>
<comment type="cofactor">
    <cofactor evidence="1 16">
        <name>Ca(2+)</name>
        <dbReference type="ChEBI" id="CHEBI:29108"/>
    </cofactor>
</comment>
<organism evidence="20 21">
    <name type="scientific">Nothobranchius furzeri</name>
    <name type="common">Turquoise killifish</name>
    <dbReference type="NCBI Taxonomy" id="105023"/>
    <lineage>
        <taxon>Eukaryota</taxon>
        <taxon>Metazoa</taxon>
        <taxon>Chordata</taxon>
        <taxon>Craniata</taxon>
        <taxon>Vertebrata</taxon>
        <taxon>Euteleostomi</taxon>
        <taxon>Actinopterygii</taxon>
        <taxon>Neopterygii</taxon>
        <taxon>Teleostei</taxon>
        <taxon>Neoteleostei</taxon>
        <taxon>Acanthomorphata</taxon>
        <taxon>Ovalentaria</taxon>
        <taxon>Atherinomorphae</taxon>
        <taxon>Cyprinodontiformes</taxon>
        <taxon>Nothobranchiidae</taxon>
        <taxon>Nothobranchius</taxon>
    </lineage>
</organism>
<dbReference type="InterPro" id="IPR036026">
    <property type="entry name" value="Seven-hairpin_glycosidases"/>
</dbReference>
<dbReference type="PANTHER" id="PTHR11742">
    <property type="entry name" value="MANNOSYL-OLIGOSACCHARIDE ALPHA-1,2-MANNOSIDASE-RELATED"/>
    <property type="match status" value="1"/>
</dbReference>
<dbReference type="GO" id="GO:0000139">
    <property type="term" value="C:Golgi membrane"/>
    <property type="evidence" value="ECO:0007669"/>
    <property type="project" value="TreeGrafter"/>
</dbReference>
<evidence type="ECO:0000256" key="18">
    <source>
        <dbReference type="RuleBase" id="RU361193"/>
    </source>
</evidence>
<evidence type="ECO:0000256" key="5">
    <source>
        <dbReference type="ARBA" id="ARBA00022801"/>
    </source>
</evidence>
<evidence type="ECO:0000256" key="13">
    <source>
        <dbReference type="ARBA" id="ARBA00054774"/>
    </source>
</evidence>
<dbReference type="SUPFAM" id="SSF48225">
    <property type="entry name" value="Seven-hairpin glycosidases"/>
    <property type="match status" value="1"/>
</dbReference>
<evidence type="ECO:0000256" key="4">
    <source>
        <dbReference type="ARBA" id="ARBA00022692"/>
    </source>
</evidence>
<name>A0A8C6KHQ9_NOTFU</name>
<feature type="active site" evidence="15">
    <location>
        <position position="341"/>
    </location>
</feature>
<dbReference type="GO" id="GO:0005509">
    <property type="term" value="F:calcium ion binding"/>
    <property type="evidence" value="ECO:0007669"/>
    <property type="project" value="InterPro"/>
</dbReference>
<evidence type="ECO:0000256" key="8">
    <source>
        <dbReference type="ARBA" id="ARBA00023136"/>
    </source>
</evidence>
<dbReference type="Proteomes" id="UP000694548">
    <property type="component" value="Chromosome sgr04"/>
</dbReference>
<dbReference type="InterPro" id="IPR012341">
    <property type="entry name" value="6hp_glycosidase-like_sf"/>
</dbReference>
<evidence type="ECO:0000256" key="3">
    <source>
        <dbReference type="ARBA" id="ARBA00007658"/>
    </source>
</evidence>
<dbReference type="GO" id="GO:0004571">
    <property type="term" value="F:mannosyl-oligosaccharide 1,2-alpha-mannosidase activity"/>
    <property type="evidence" value="ECO:0007669"/>
    <property type="project" value="UniProtKB-EC"/>
</dbReference>
<dbReference type="GO" id="GO:0070062">
    <property type="term" value="C:extracellular exosome"/>
    <property type="evidence" value="ECO:0007669"/>
    <property type="project" value="TreeGrafter"/>
</dbReference>
<reference evidence="20" key="1">
    <citation type="submission" date="2014-08" db="EMBL/GenBank/DDBJ databases">
        <authorList>
            <person name="Senf B."/>
            <person name="Petzold A."/>
            <person name="Downie B.R."/>
            <person name="Koch P."/>
            <person name="Platzer M."/>
        </authorList>
    </citation>
    <scope>NUCLEOTIDE SEQUENCE [LARGE SCALE GENOMIC DNA]</scope>
    <source>
        <strain evidence="20">GRZ</strain>
    </source>
</reference>
<proteinExistence type="inferred from homology"/>
<evidence type="ECO:0000256" key="12">
    <source>
        <dbReference type="ARBA" id="ARBA00048605"/>
    </source>
</evidence>
<dbReference type="Ensembl" id="ENSNFUT00015005287.1">
    <property type="protein sequence ID" value="ENSNFUP00015005017.1"/>
    <property type="gene ID" value="ENSNFUG00015002315.1"/>
</dbReference>
<feature type="active site" description="Proton donor" evidence="15">
    <location>
        <position position="450"/>
    </location>
</feature>
<keyword evidence="7" id="KW-0735">Signal-anchor</keyword>
<protein>
    <recommendedName>
        <fullName evidence="18">alpha-1,2-Mannosidase</fullName>
        <ecNumber evidence="18">3.2.1.-</ecNumber>
    </recommendedName>
</protein>
<evidence type="ECO:0000256" key="2">
    <source>
        <dbReference type="ARBA" id="ARBA00004922"/>
    </source>
</evidence>
<evidence type="ECO:0000256" key="10">
    <source>
        <dbReference type="ARBA" id="ARBA00023295"/>
    </source>
</evidence>
<comment type="catalytic activity">
    <reaction evidence="11">
        <text>N(4)-(alpha-D-Man-(1-&gt;2)-alpha-D-Man-(1-&gt;2)-alpha-D-Man-(1-&gt;3)-[alpha-D-Man-(1-&gt;3)-[alpha-D-Man-(1-&gt;2)-alpha-D-Man-(1-&gt;6)]-alpha-D-Man-(1-&gt;6)]-beta-D-Man-(1-&gt;4)-beta-D-GlcNAc-(1-&gt;4)-beta-D-GlcNAc)-L-asparaginyl-[protein] (N-glucan mannose isomer 8A1,2,3B1,3) + 3 H2O = N(4)-(alpha-D-Man-(1-&gt;3)-[alpha-D-Man-(1-&gt;3)-[alpha-D-Man-(1-&gt;6)]-alpha-D-Man-(1-&gt;6)]-beta-D-Man-(1-&gt;4)-beta-D-GlcNAc-(1-&gt;4)-beta-D-GlcNAc)-L-asparaginyl-[protein] (N-glucan mannose isomer 5A1,2) + 3 beta-D-mannose</text>
        <dbReference type="Rhea" id="RHEA:56028"/>
        <dbReference type="Rhea" id="RHEA-COMP:14358"/>
        <dbReference type="Rhea" id="RHEA-COMP:14367"/>
        <dbReference type="ChEBI" id="CHEBI:15377"/>
        <dbReference type="ChEBI" id="CHEBI:28563"/>
        <dbReference type="ChEBI" id="CHEBI:59087"/>
        <dbReference type="ChEBI" id="CHEBI:60628"/>
        <dbReference type="EC" id="3.2.1.113"/>
    </reaction>
</comment>
<keyword evidence="10 18" id="KW-0326">Glycosidase</keyword>
<dbReference type="GO" id="GO:0005975">
    <property type="term" value="P:carbohydrate metabolic process"/>
    <property type="evidence" value="ECO:0007669"/>
    <property type="project" value="InterPro"/>
</dbReference>
<keyword evidence="4 19" id="KW-0812">Transmembrane</keyword>
<feature type="transmembrane region" description="Helical" evidence="19">
    <location>
        <begin position="34"/>
        <end position="54"/>
    </location>
</feature>
<keyword evidence="19" id="KW-1133">Transmembrane helix</keyword>
<dbReference type="PRINTS" id="PR00747">
    <property type="entry name" value="GLYHDRLASE47"/>
</dbReference>
<accession>A0A8C6KHQ9</accession>
<reference evidence="20" key="2">
    <citation type="submission" date="2025-08" db="UniProtKB">
        <authorList>
            <consortium name="Ensembl"/>
        </authorList>
    </citation>
    <scope>IDENTIFICATION</scope>
</reference>
<keyword evidence="21" id="KW-1185">Reference proteome</keyword>
<dbReference type="InterPro" id="IPR050749">
    <property type="entry name" value="Glycosyl_Hydrolase_47"/>
</dbReference>
<comment type="catalytic activity">
    <reaction evidence="12">
        <text>N(4)-(alpha-D-Man-(1-&gt;2)-alpha-D-Man-(1-&gt;2)-alpha-D-Man-(1-&gt;3)-[alpha-D-Man-(1-&gt;2)-alpha-D-Man-(1-&gt;3)-[alpha-D-Man-(1-&gt;2)-alpha-D-Man-(1-&gt;6)]-alpha-D-Man-(1-&gt;6)]-beta-D-Man-(1-&gt;4)-beta-D-GlcNAc-(1-&gt;4)-beta-D-GlcNAc)-L-asparaginyl-[protein] (N-glucan mannose isomer 9A1,2,3B1,2,3) + 4 H2O = N(4)-(alpha-D-Man-(1-&gt;3)-[alpha-D-Man-(1-&gt;3)-[alpha-D-Man-(1-&gt;6)]-alpha-D-Man-(1-&gt;6)]-beta-D-Man-(1-&gt;4)-beta-D-GlcNAc-(1-&gt;4)-beta-D-GlcNAc)-L-asparaginyl-[protein] (N-glucan mannose isomer 5A1,2) + 4 beta-D-mannose</text>
        <dbReference type="Rhea" id="RHEA:56008"/>
        <dbReference type="Rhea" id="RHEA-COMP:14356"/>
        <dbReference type="Rhea" id="RHEA-COMP:14367"/>
        <dbReference type="ChEBI" id="CHEBI:15377"/>
        <dbReference type="ChEBI" id="CHEBI:28563"/>
        <dbReference type="ChEBI" id="CHEBI:59087"/>
        <dbReference type="ChEBI" id="CHEBI:139493"/>
        <dbReference type="EC" id="3.2.1.113"/>
    </reaction>
</comment>
<feature type="disulfide bond" evidence="17">
    <location>
        <begin position="404"/>
        <end position="436"/>
    </location>
</feature>
<reference evidence="20" key="3">
    <citation type="submission" date="2025-09" db="UniProtKB">
        <authorList>
            <consortium name="Ensembl"/>
        </authorList>
    </citation>
    <scope>IDENTIFICATION</scope>
</reference>
<evidence type="ECO:0000256" key="17">
    <source>
        <dbReference type="PIRSR" id="PIRSR601382-3"/>
    </source>
</evidence>
<evidence type="ECO:0000256" key="14">
    <source>
        <dbReference type="ARBA" id="ARBA00060399"/>
    </source>
</evidence>
<keyword evidence="16" id="KW-0479">Metal-binding</keyword>
<evidence type="ECO:0000256" key="1">
    <source>
        <dbReference type="ARBA" id="ARBA00001913"/>
    </source>
</evidence>
<dbReference type="Gene3D" id="1.50.10.10">
    <property type="match status" value="1"/>
</dbReference>
<dbReference type="EC" id="3.2.1.-" evidence="18"/>
<evidence type="ECO:0000256" key="7">
    <source>
        <dbReference type="ARBA" id="ARBA00022968"/>
    </source>
</evidence>